<proteinExistence type="inferred from homology"/>
<accession>A0A8J6NJT7</accession>
<evidence type="ECO:0000313" key="15">
    <source>
        <dbReference type="Proteomes" id="UP000614469"/>
    </source>
</evidence>
<keyword evidence="12" id="KW-1208">Phospholipid metabolism</keyword>
<evidence type="ECO:0000256" key="3">
    <source>
        <dbReference type="ARBA" id="ARBA00022516"/>
    </source>
</evidence>
<evidence type="ECO:0000256" key="4">
    <source>
        <dbReference type="ARBA" id="ARBA00022679"/>
    </source>
</evidence>
<keyword evidence="11" id="KW-0594">Phospholipid biosynthesis</keyword>
<dbReference type="PROSITE" id="PS50146">
    <property type="entry name" value="DAGK"/>
    <property type="match status" value="1"/>
</dbReference>
<keyword evidence="3" id="KW-0444">Lipid biosynthesis</keyword>
<dbReference type="Pfam" id="PF19279">
    <property type="entry name" value="YegS_C"/>
    <property type="match status" value="1"/>
</dbReference>
<dbReference type="GO" id="GO:0005886">
    <property type="term" value="C:plasma membrane"/>
    <property type="evidence" value="ECO:0007669"/>
    <property type="project" value="TreeGrafter"/>
</dbReference>
<evidence type="ECO:0000313" key="14">
    <source>
        <dbReference type="EMBL" id="MBC8334969.1"/>
    </source>
</evidence>
<evidence type="ECO:0000256" key="11">
    <source>
        <dbReference type="ARBA" id="ARBA00023209"/>
    </source>
</evidence>
<feature type="domain" description="DAGKc" evidence="13">
    <location>
        <begin position="1"/>
        <end position="136"/>
    </location>
</feature>
<dbReference type="Gene3D" id="2.60.200.40">
    <property type="match status" value="1"/>
</dbReference>
<protein>
    <submittedName>
        <fullName evidence="14">YegS/Rv2252/BmrU family lipid kinase</fullName>
    </submittedName>
</protein>
<keyword evidence="8" id="KW-0067">ATP-binding</keyword>
<dbReference type="GO" id="GO:0004143">
    <property type="term" value="F:ATP-dependent diacylglycerol kinase activity"/>
    <property type="evidence" value="ECO:0007669"/>
    <property type="project" value="TreeGrafter"/>
</dbReference>
<evidence type="ECO:0000256" key="2">
    <source>
        <dbReference type="ARBA" id="ARBA00005983"/>
    </source>
</evidence>
<keyword evidence="7 14" id="KW-0418">Kinase</keyword>
<dbReference type="Gene3D" id="3.40.50.10330">
    <property type="entry name" value="Probable inorganic polyphosphate/atp-NAD kinase, domain 1"/>
    <property type="match status" value="1"/>
</dbReference>
<evidence type="ECO:0000256" key="9">
    <source>
        <dbReference type="ARBA" id="ARBA00022842"/>
    </source>
</evidence>
<dbReference type="EMBL" id="JACNJN010000086">
    <property type="protein sequence ID" value="MBC8334969.1"/>
    <property type="molecule type" value="Genomic_DNA"/>
</dbReference>
<comment type="cofactor">
    <cofactor evidence="1">
        <name>Mg(2+)</name>
        <dbReference type="ChEBI" id="CHEBI:18420"/>
    </cofactor>
</comment>
<reference evidence="14 15" key="1">
    <citation type="submission" date="2020-08" db="EMBL/GenBank/DDBJ databases">
        <title>Bridging the membrane lipid divide: bacteria of the FCB group superphylum have the potential to synthesize archaeal ether lipids.</title>
        <authorList>
            <person name="Villanueva L."/>
            <person name="Von Meijenfeldt F.A.B."/>
            <person name="Westbye A.B."/>
            <person name="Yadav S."/>
            <person name="Hopmans E.C."/>
            <person name="Dutilh B.E."/>
            <person name="Sinninghe Damste J.S."/>
        </authorList>
    </citation>
    <scope>NUCLEOTIDE SEQUENCE [LARGE SCALE GENOMIC DNA]</scope>
    <source>
        <strain evidence="14">NIOZ-UU36</strain>
    </source>
</reference>
<sequence>MRSAQILYNPTSGLFPVAPAIPSAERALRAAGWAVDSVETRSGEHATELAADAAARGIHAVFAVGGDGTIGQVASGLLGSKTALGILPAGTANVWGKELGMQPFSWIARNALEENATLLADAPIYAVDVGICNQQPFLMWAGLGLDAITVQKIEPRLRFEKFFTVPEYAASIILTATHWRGISLRFWADDEKIEGNYVLAVINNIRHYMGGLTNLSPDAMLDDGLFDLWLFSGKNLGDALRPVFEMWSGKHINSATTRRISFKKLRIEADTAFAVQTDGEPRFDTKVAEISVQTRSLRVLMPPNSLDALSQEPVKGYL</sequence>
<dbReference type="NCBIfam" id="TIGR00147">
    <property type="entry name" value="YegS/Rv2252/BmrU family lipid kinase"/>
    <property type="match status" value="1"/>
</dbReference>
<dbReference type="AlphaFoldDB" id="A0A8J6NJT7"/>
<comment type="caution">
    <text evidence="14">The sequence shown here is derived from an EMBL/GenBank/DDBJ whole genome shotgun (WGS) entry which is preliminary data.</text>
</comment>
<keyword evidence="4" id="KW-0808">Transferase</keyword>
<dbReference type="InterPro" id="IPR016064">
    <property type="entry name" value="NAD/diacylglycerol_kinase_sf"/>
</dbReference>
<dbReference type="InterPro" id="IPR050187">
    <property type="entry name" value="Lipid_Phosphate_FormReg"/>
</dbReference>
<dbReference type="PANTHER" id="PTHR12358:SF106">
    <property type="entry name" value="LIPID KINASE YEGS"/>
    <property type="match status" value="1"/>
</dbReference>
<evidence type="ECO:0000256" key="7">
    <source>
        <dbReference type="ARBA" id="ARBA00022777"/>
    </source>
</evidence>
<dbReference type="InterPro" id="IPR001206">
    <property type="entry name" value="Diacylglycerol_kinase_cat_dom"/>
</dbReference>
<evidence type="ECO:0000259" key="13">
    <source>
        <dbReference type="PROSITE" id="PS50146"/>
    </source>
</evidence>
<dbReference type="GO" id="GO:0046872">
    <property type="term" value="F:metal ion binding"/>
    <property type="evidence" value="ECO:0007669"/>
    <property type="project" value="UniProtKB-KW"/>
</dbReference>
<dbReference type="SUPFAM" id="SSF111331">
    <property type="entry name" value="NAD kinase/diacylglycerol kinase-like"/>
    <property type="match status" value="1"/>
</dbReference>
<dbReference type="SMART" id="SM00046">
    <property type="entry name" value="DAGKc"/>
    <property type="match status" value="1"/>
</dbReference>
<gene>
    <name evidence="14" type="ORF">H8E29_06885</name>
</gene>
<keyword evidence="10" id="KW-0443">Lipid metabolism</keyword>
<organism evidence="14 15">
    <name type="scientific">Candidatus Desulfolinea nitratireducens</name>
    <dbReference type="NCBI Taxonomy" id="2841698"/>
    <lineage>
        <taxon>Bacteria</taxon>
        <taxon>Bacillati</taxon>
        <taxon>Chloroflexota</taxon>
        <taxon>Anaerolineae</taxon>
        <taxon>Anaerolineales</taxon>
        <taxon>Anaerolineales incertae sedis</taxon>
        <taxon>Candidatus Desulfolinea</taxon>
    </lineage>
</organism>
<keyword evidence="6" id="KW-0547">Nucleotide-binding</keyword>
<evidence type="ECO:0000256" key="1">
    <source>
        <dbReference type="ARBA" id="ARBA00001946"/>
    </source>
</evidence>
<keyword evidence="5" id="KW-0479">Metal-binding</keyword>
<evidence type="ECO:0000256" key="8">
    <source>
        <dbReference type="ARBA" id="ARBA00022840"/>
    </source>
</evidence>
<dbReference type="InterPro" id="IPR017438">
    <property type="entry name" value="ATP-NAD_kinase_N"/>
</dbReference>
<dbReference type="InterPro" id="IPR005218">
    <property type="entry name" value="Diacylglycerol/lipid_kinase"/>
</dbReference>
<name>A0A8J6NJT7_9CHLR</name>
<comment type="similarity">
    <text evidence="2">Belongs to the diacylglycerol/lipid kinase family.</text>
</comment>
<dbReference type="Pfam" id="PF00781">
    <property type="entry name" value="DAGK_cat"/>
    <property type="match status" value="1"/>
</dbReference>
<evidence type="ECO:0000256" key="5">
    <source>
        <dbReference type="ARBA" id="ARBA00022723"/>
    </source>
</evidence>
<evidence type="ECO:0000256" key="12">
    <source>
        <dbReference type="ARBA" id="ARBA00023264"/>
    </source>
</evidence>
<dbReference type="GO" id="GO:0005524">
    <property type="term" value="F:ATP binding"/>
    <property type="evidence" value="ECO:0007669"/>
    <property type="project" value="UniProtKB-KW"/>
</dbReference>
<dbReference type="InterPro" id="IPR045540">
    <property type="entry name" value="YegS/DAGK_C"/>
</dbReference>
<evidence type="ECO:0000256" key="6">
    <source>
        <dbReference type="ARBA" id="ARBA00022741"/>
    </source>
</evidence>
<evidence type="ECO:0000256" key="10">
    <source>
        <dbReference type="ARBA" id="ARBA00023098"/>
    </source>
</evidence>
<dbReference type="GO" id="GO:0008654">
    <property type="term" value="P:phospholipid biosynthetic process"/>
    <property type="evidence" value="ECO:0007669"/>
    <property type="project" value="UniProtKB-KW"/>
</dbReference>
<keyword evidence="9" id="KW-0460">Magnesium</keyword>
<dbReference type="PANTHER" id="PTHR12358">
    <property type="entry name" value="SPHINGOSINE KINASE"/>
    <property type="match status" value="1"/>
</dbReference>
<dbReference type="Proteomes" id="UP000614469">
    <property type="component" value="Unassembled WGS sequence"/>
</dbReference>